<dbReference type="STRING" id="356660.SAMN05444336_107110"/>
<dbReference type="GO" id="GO:0005737">
    <property type="term" value="C:cytoplasm"/>
    <property type="evidence" value="ECO:0007669"/>
    <property type="project" value="UniProtKB-SubCell"/>
</dbReference>
<dbReference type="Pfam" id="PF00391">
    <property type="entry name" value="PEP-utilizers"/>
    <property type="match status" value="1"/>
</dbReference>
<proteinExistence type="inferred from homology"/>
<evidence type="ECO:0000256" key="7">
    <source>
        <dbReference type="ARBA" id="ARBA00022490"/>
    </source>
</evidence>
<dbReference type="SUPFAM" id="SSF52009">
    <property type="entry name" value="Phosphohistidine domain"/>
    <property type="match status" value="1"/>
</dbReference>
<dbReference type="NCBIfam" id="TIGR01417">
    <property type="entry name" value="PTS_I_fam"/>
    <property type="match status" value="1"/>
</dbReference>
<dbReference type="Pfam" id="PF01590">
    <property type="entry name" value="GAF"/>
    <property type="match status" value="1"/>
</dbReference>
<dbReference type="Pfam" id="PF02896">
    <property type="entry name" value="PEP-utilizers_C"/>
    <property type="match status" value="1"/>
</dbReference>
<evidence type="ECO:0000313" key="16">
    <source>
        <dbReference type="EMBL" id="SDX61697.1"/>
    </source>
</evidence>
<dbReference type="EMBL" id="FNMZ01000007">
    <property type="protein sequence ID" value="SDX61697.1"/>
    <property type="molecule type" value="Genomic_DNA"/>
</dbReference>
<keyword evidence="13" id="KW-0460">Magnesium</keyword>
<dbReference type="PANTHER" id="PTHR46244">
    <property type="entry name" value="PHOSPHOENOLPYRUVATE-PROTEIN PHOSPHOTRANSFERASE"/>
    <property type="match status" value="1"/>
</dbReference>
<dbReference type="InterPro" id="IPR015813">
    <property type="entry name" value="Pyrv/PenolPyrv_kinase-like_dom"/>
</dbReference>
<keyword evidence="8" id="KW-0762">Sugar transport</keyword>
<keyword evidence="10" id="KW-0598">Phosphotransferase system</keyword>
<dbReference type="GO" id="GO:0016301">
    <property type="term" value="F:kinase activity"/>
    <property type="evidence" value="ECO:0007669"/>
    <property type="project" value="UniProtKB-KW"/>
</dbReference>
<comment type="similarity">
    <text evidence="4">Belongs to the PEP-utilizing enzyme family.</text>
</comment>
<dbReference type="InterPro" id="IPR000121">
    <property type="entry name" value="PEP_util_C"/>
</dbReference>
<dbReference type="GO" id="GO:0008965">
    <property type="term" value="F:phosphoenolpyruvate-protein phosphotransferase activity"/>
    <property type="evidence" value="ECO:0007669"/>
    <property type="project" value="UniProtKB-EC"/>
</dbReference>
<evidence type="ECO:0000259" key="15">
    <source>
        <dbReference type="SMART" id="SM00065"/>
    </source>
</evidence>
<keyword evidence="7" id="KW-0963">Cytoplasm</keyword>
<keyword evidence="11" id="KW-0479">Metal-binding</keyword>
<feature type="region of interest" description="Disordered" evidence="14">
    <location>
        <begin position="1"/>
        <end position="22"/>
    </location>
</feature>
<dbReference type="Proteomes" id="UP000199118">
    <property type="component" value="Unassembled WGS sequence"/>
</dbReference>
<dbReference type="Gene3D" id="3.50.30.10">
    <property type="entry name" value="Phosphohistidine domain"/>
    <property type="match status" value="1"/>
</dbReference>
<feature type="compositionally biased region" description="Gly residues" evidence="14">
    <location>
        <begin position="1"/>
        <end position="14"/>
    </location>
</feature>
<dbReference type="Gene3D" id="1.10.274.10">
    <property type="entry name" value="PtsI, HPr-binding domain"/>
    <property type="match status" value="1"/>
</dbReference>
<dbReference type="SUPFAM" id="SSF47831">
    <property type="entry name" value="Enzyme I of the PEP:sugar phosphotransferase system HPr-binding (sub)domain"/>
    <property type="match status" value="1"/>
</dbReference>
<evidence type="ECO:0000256" key="12">
    <source>
        <dbReference type="ARBA" id="ARBA00022777"/>
    </source>
</evidence>
<dbReference type="AlphaFoldDB" id="A0A1H3D5N4"/>
<evidence type="ECO:0000256" key="5">
    <source>
        <dbReference type="ARBA" id="ARBA00012232"/>
    </source>
</evidence>
<evidence type="ECO:0000256" key="9">
    <source>
        <dbReference type="ARBA" id="ARBA00022679"/>
    </source>
</evidence>
<dbReference type="PRINTS" id="PR01736">
    <property type="entry name" value="PHPHTRNFRASE"/>
</dbReference>
<reference evidence="16 17" key="1">
    <citation type="submission" date="2016-10" db="EMBL/GenBank/DDBJ databases">
        <authorList>
            <person name="de Groot N.N."/>
        </authorList>
    </citation>
    <scope>NUCLEOTIDE SEQUENCE [LARGE SCALE GENOMIC DNA]</scope>
    <source>
        <strain evidence="16 17">DSM 17890</strain>
    </source>
</reference>
<evidence type="ECO:0000256" key="13">
    <source>
        <dbReference type="ARBA" id="ARBA00022842"/>
    </source>
</evidence>
<evidence type="ECO:0000256" key="1">
    <source>
        <dbReference type="ARBA" id="ARBA00000683"/>
    </source>
</evidence>
<evidence type="ECO:0000256" key="3">
    <source>
        <dbReference type="ARBA" id="ARBA00004496"/>
    </source>
</evidence>
<dbReference type="InterPro" id="IPR036618">
    <property type="entry name" value="PtsI_HPr-bd_sf"/>
</dbReference>
<dbReference type="InterPro" id="IPR008279">
    <property type="entry name" value="PEP-util_enz_mobile_dom"/>
</dbReference>
<dbReference type="Pfam" id="PF05524">
    <property type="entry name" value="PEP-utilisers_N"/>
    <property type="match status" value="1"/>
</dbReference>
<dbReference type="EC" id="2.7.3.9" evidence="5"/>
<keyword evidence="9 16" id="KW-0808">Transferase</keyword>
<comment type="catalytic activity">
    <reaction evidence="1">
        <text>L-histidyl-[protein] + phosphoenolpyruvate = N(pros)-phospho-L-histidyl-[protein] + pyruvate</text>
        <dbReference type="Rhea" id="RHEA:23880"/>
        <dbReference type="Rhea" id="RHEA-COMP:9745"/>
        <dbReference type="Rhea" id="RHEA-COMP:9746"/>
        <dbReference type="ChEBI" id="CHEBI:15361"/>
        <dbReference type="ChEBI" id="CHEBI:29979"/>
        <dbReference type="ChEBI" id="CHEBI:58702"/>
        <dbReference type="ChEBI" id="CHEBI:64837"/>
        <dbReference type="EC" id="2.7.3.9"/>
    </reaction>
</comment>
<evidence type="ECO:0000256" key="4">
    <source>
        <dbReference type="ARBA" id="ARBA00007837"/>
    </source>
</evidence>
<accession>A0A1H3D5N4</accession>
<keyword evidence="6" id="KW-0813">Transport</keyword>
<evidence type="ECO:0000256" key="10">
    <source>
        <dbReference type="ARBA" id="ARBA00022683"/>
    </source>
</evidence>
<dbReference type="GO" id="GO:0046872">
    <property type="term" value="F:metal ion binding"/>
    <property type="evidence" value="ECO:0007669"/>
    <property type="project" value="UniProtKB-KW"/>
</dbReference>
<sequence>MTAPEGGGPPGTGENGAAQASPGGGSRLLLKRLAGVMAEAGDGQQRMDAIVTLIASSMSTEVCSIYLRRGDRKLELCATEGLNRDSVHRAFLLVGQGLVGQIASRSEPIKTADAQNTRGFQYIPGTGEEVYMSFLGVPIQRLGEVLGVLVVQNREARHYSEDDVHGLEVVAMLLAEMTELGAFLGEGDAELAGSHVRPYYARGVSAQEGAAEGVVHLHEPRVMLANPVAEDVEEERRRLTEAVEALRGEVDDLLAGDLLGGAGEHRDVLEAYRMFANDKGWLRRMLASVDSGLAAEVAVEREQTAVRARLARIADPYLRERAHDLDDLANKLMRHLAGERGQREVPPGAVLVARNIGPGELLDYGDRLAGVVLEEGAIGSHAAIVARALAIPLVIQVGRLTLEARNGDPILVDGDVGAVHLRPDDTIHGAFREKLDMRAQAMEAWRALRDEPALTLDGQRVGLHMNAGLLTDLPSLEGSGAEGVGLYRTELQFLIRARVPLRSEQAALYDRVLSNARGKRVVFRTLDIGSDKVLPYMKRLEEPNPALGWRAIRISLDRPNILKMQLQSLLRGAAGRSFAVMFPMVAQASEFSQARAMTLEQLERHIRNGWPAPSRLEIGAMLETPSLAFAPDHFFREADFISIGGNDLKQFFFAADRENERVRRRYDAFNASYLSFIRMIVDRCEAHGTPLSYCGEDVGRPLEAMALTAMGVRTLSMRPASIGPVKRLLRSVDLREVRGVIDAGIGRGDVNLRGALAGWARDAGVGDLL</sequence>
<dbReference type="SMART" id="SM00065">
    <property type="entry name" value="GAF"/>
    <property type="match status" value="1"/>
</dbReference>
<evidence type="ECO:0000313" key="17">
    <source>
        <dbReference type="Proteomes" id="UP000199118"/>
    </source>
</evidence>
<dbReference type="InterPro" id="IPR003018">
    <property type="entry name" value="GAF"/>
</dbReference>
<evidence type="ECO:0000256" key="8">
    <source>
        <dbReference type="ARBA" id="ARBA00022597"/>
    </source>
</evidence>
<evidence type="ECO:0000256" key="2">
    <source>
        <dbReference type="ARBA" id="ARBA00001946"/>
    </source>
</evidence>
<organism evidence="16 17">
    <name type="scientific">Albimonas donghaensis</name>
    <dbReference type="NCBI Taxonomy" id="356660"/>
    <lineage>
        <taxon>Bacteria</taxon>
        <taxon>Pseudomonadati</taxon>
        <taxon>Pseudomonadota</taxon>
        <taxon>Alphaproteobacteria</taxon>
        <taxon>Rhodobacterales</taxon>
        <taxon>Paracoccaceae</taxon>
        <taxon>Albimonas</taxon>
    </lineage>
</organism>
<keyword evidence="17" id="KW-1185">Reference proteome</keyword>
<keyword evidence="12" id="KW-0418">Kinase</keyword>
<dbReference type="Gene3D" id="3.20.20.60">
    <property type="entry name" value="Phosphoenolpyruvate-binding domains"/>
    <property type="match status" value="1"/>
</dbReference>
<dbReference type="PANTHER" id="PTHR46244:SF6">
    <property type="entry name" value="PHOSPHOENOLPYRUVATE-PROTEIN PHOSPHOTRANSFERASE"/>
    <property type="match status" value="1"/>
</dbReference>
<dbReference type="InterPro" id="IPR029016">
    <property type="entry name" value="GAF-like_dom_sf"/>
</dbReference>
<dbReference type="InterPro" id="IPR040442">
    <property type="entry name" value="Pyrv_kinase-like_dom_sf"/>
</dbReference>
<gene>
    <name evidence="16" type="ORF">SAMN05444336_107110</name>
</gene>
<name>A0A1H3D5N4_9RHOB</name>
<dbReference type="InterPro" id="IPR008731">
    <property type="entry name" value="PTS_EIN"/>
</dbReference>
<protein>
    <recommendedName>
        <fullName evidence="5">phosphoenolpyruvate--protein phosphotransferase</fullName>
        <ecNumber evidence="5">2.7.3.9</ecNumber>
    </recommendedName>
</protein>
<evidence type="ECO:0000256" key="11">
    <source>
        <dbReference type="ARBA" id="ARBA00022723"/>
    </source>
</evidence>
<comment type="subcellular location">
    <subcellularLocation>
        <location evidence="3">Cytoplasm</location>
    </subcellularLocation>
</comment>
<feature type="domain" description="GAF" evidence="15">
    <location>
        <begin position="42"/>
        <end position="188"/>
    </location>
</feature>
<dbReference type="GO" id="GO:0009401">
    <property type="term" value="P:phosphoenolpyruvate-dependent sugar phosphotransferase system"/>
    <property type="evidence" value="ECO:0007669"/>
    <property type="project" value="UniProtKB-KW"/>
</dbReference>
<dbReference type="InterPro" id="IPR036637">
    <property type="entry name" value="Phosphohistidine_dom_sf"/>
</dbReference>
<dbReference type="Gene3D" id="3.30.450.40">
    <property type="match status" value="1"/>
</dbReference>
<dbReference type="SUPFAM" id="SSF51621">
    <property type="entry name" value="Phosphoenolpyruvate/pyruvate domain"/>
    <property type="match status" value="1"/>
</dbReference>
<evidence type="ECO:0000256" key="14">
    <source>
        <dbReference type="SAM" id="MobiDB-lite"/>
    </source>
</evidence>
<comment type="cofactor">
    <cofactor evidence="2">
        <name>Mg(2+)</name>
        <dbReference type="ChEBI" id="CHEBI:18420"/>
    </cofactor>
</comment>
<dbReference type="InterPro" id="IPR050499">
    <property type="entry name" value="PEP-utilizing_PTS_enzyme"/>
</dbReference>
<dbReference type="InterPro" id="IPR006318">
    <property type="entry name" value="PTS_EI-like"/>
</dbReference>
<dbReference type="SUPFAM" id="SSF55781">
    <property type="entry name" value="GAF domain-like"/>
    <property type="match status" value="1"/>
</dbReference>
<evidence type="ECO:0000256" key="6">
    <source>
        <dbReference type="ARBA" id="ARBA00022448"/>
    </source>
</evidence>
<dbReference type="OrthoDB" id="9765468at2"/>